<feature type="signal peptide" evidence="1">
    <location>
        <begin position="1"/>
        <end position="25"/>
    </location>
</feature>
<name>A0A4D9D938_9STRA</name>
<comment type="caution">
    <text evidence="2">The sequence shown here is derived from an EMBL/GenBank/DDBJ whole genome shotgun (WGS) entry which is preliminary data.</text>
</comment>
<gene>
    <name evidence="2" type="ORF">NSK_003532</name>
</gene>
<evidence type="ECO:0000256" key="1">
    <source>
        <dbReference type="SAM" id="SignalP"/>
    </source>
</evidence>
<feature type="chain" id="PRO_5020029798" description="VWFD domain-containing protein" evidence="1">
    <location>
        <begin position="26"/>
        <end position="985"/>
    </location>
</feature>
<evidence type="ECO:0008006" key="4">
    <source>
        <dbReference type="Google" id="ProtNLM"/>
    </source>
</evidence>
<sequence length="985" mass="105675">MARLCSTSVSAVLLLLVSNSGWTAGKTELRQTFSGLAQAAESNPGNQFGGAFLNGASAIAKGLAGNAAANNIPSSTSAGATDIIKDDLGTDVLPTPPENNNVANKASLGGLVGGPGTSLGDGLSWNFGSKGMIQMLTGFFMTFMSGSANPNSALNVYGSALMSQDPVEISAAFGKLLTSLDMSCAFQMTSGGDGVDMKFRDGKEALHIQFVPTTKATVFNFKGEFPKSRAFSYATYAVANQQVSFVDMISDVDMVASTGSNPFTAGPGNTGASGSYDLYVTPDGKQGFPNEIKTFADGDVTNELSGIIIVYRVIMADGIKSDGWGGVPPPALRVKAFSVLATGLWFNLAPCNPKNDVTIENFIENRLALKEGMSDVKVECEVFNMDNNFVYYDDAQYFKTPDENHIISCGNRALLPPGADMITIISGTLPPASESRYASISLVNLYPPGRNVYSVSDQSLRNFYWDQGKSAVNYTIIMAKNKLALNKCGLSKLPANWYQVYWAGFADALEGSYPGIVYREMMTDGYEQSLEQVRYACEAEKDCSNPKFFEQQMGDYYPRISYLSCSSSGLAPAPIKNENLTFPEPRLPRPAFQGLWTSLAGNDLLGVESIPQASVTMAALQGSDVYVNGKLAGRATDNVKVVSKQTASFGWSPIQSVYYDPENPVTANPVIREYMDADGNPVQLELVPTPAKFLPDDVLFAVKVPITGGLKAFFATHDVCGTSRSSAAGWKCIATTFPDANWTLPSFDDSKWLPAKALKKGEACSGMPTDCTALPPDAQGIWADTCTGSGGPNQGNVYCRLRKPQTCDLTARAGSDDRVKTWCPDPANAVATARFASPTLHWLYANGLEVGGDQTMVIPAGTTSFALDPAAPTVVLAFKAVDDTRKVVKSFIKGQFNLCGFEHVTDASWRCAPSEPFTDDWLQPGFDDSEWDPVRVVDGFPWQPNPSAGMSPESSWVWAQSGIQTFCRLEVPNPVYGAKQFFEIA</sequence>
<proteinExistence type="predicted"/>
<dbReference type="EMBL" id="SDOX01000016">
    <property type="protein sequence ID" value="TFJ85109.1"/>
    <property type="molecule type" value="Genomic_DNA"/>
</dbReference>
<organism evidence="2 3">
    <name type="scientific">Nannochloropsis salina CCMP1776</name>
    <dbReference type="NCBI Taxonomy" id="1027361"/>
    <lineage>
        <taxon>Eukaryota</taxon>
        <taxon>Sar</taxon>
        <taxon>Stramenopiles</taxon>
        <taxon>Ochrophyta</taxon>
        <taxon>Eustigmatophyceae</taxon>
        <taxon>Eustigmatales</taxon>
        <taxon>Monodopsidaceae</taxon>
        <taxon>Microchloropsis</taxon>
        <taxon>Microchloropsis salina</taxon>
    </lineage>
</organism>
<evidence type="ECO:0000313" key="2">
    <source>
        <dbReference type="EMBL" id="TFJ85109.1"/>
    </source>
</evidence>
<dbReference type="OrthoDB" id="184477at2759"/>
<keyword evidence="1" id="KW-0732">Signal</keyword>
<keyword evidence="3" id="KW-1185">Reference proteome</keyword>
<protein>
    <recommendedName>
        <fullName evidence="4">VWFD domain-containing protein</fullName>
    </recommendedName>
</protein>
<accession>A0A4D9D938</accession>
<reference evidence="2 3" key="1">
    <citation type="submission" date="2019-01" db="EMBL/GenBank/DDBJ databases">
        <title>Nuclear Genome Assembly of the Microalgal Biofuel strain Nannochloropsis salina CCMP1776.</title>
        <authorList>
            <person name="Hovde B."/>
        </authorList>
    </citation>
    <scope>NUCLEOTIDE SEQUENCE [LARGE SCALE GENOMIC DNA]</scope>
    <source>
        <strain evidence="2 3">CCMP1776</strain>
    </source>
</reference>
<dbReference type="Proteomes" id="UP000355283">
    <property type="component" value="Unassembled WGS sequence"/>
</dbReference>
<evidence type="ECO:0000313" key="3">
    <source>
        <dbReference type="Proteomes" id="UP000355283"/>
    </source>
</evidence>
<dbReference type="AlphaFoldDB" id="A0A4D9D938"/>
<dbReference type="Gene3D" id="2.60.120.260">
    <property type="entry name" value="Galactose-binding domain-like"/>
    <property type="match status" value="2"/>
</dbReference>